<evidence type="ECO:0000259" key="9">
    <source>
        <dbReference type="Pfam" id="PF01385"/>
    </source>
</evidence>
<keyword evidence="7" id="KW-0233">DNA recombination</keyword>
<evidence type="ECO:0000256" key="3">
    <source>
        <dbReference type="ARBA" id="ARBA00022578"/>
    </source>
</evidence>
<evidence type="ECO:0000256" key="6">
    <source>
        <dbReference type="ARBA" id="ARBA00023125"/>
    </source>
</evidence>
<dbReference type="InterPro" id="IPR010095">
    <property type="entry name" value="Cas12f1-like_TNB"/>
</dbReference>
<dbReference type="PANTHER" id="PTHR30405:SF25">
    <property type="entry name" value="RNA-GUIDED DNA ENDONUCLEASE INSQ-RELATED"/>
    <property type="match status" value="1"/>
</dbReference>
<accession>D6TEM7</accession>
<evidence type="ECO:0000256" key="1">
    <source>
        <dbReference type="ARBA" id="ARBA00008761"/>
    </source>
</evidence>
<dbReference type="Pfam" id="PF07282">
    <property type="entry name" value="Cas12f1-like_TNB"/>
    <property type="match status" value="1"/>
</dbReference>
<keyword evidence="3" id="KW-0815">Transposition</keyword>
<dbReference type="eggNOG" id="COG0675">
    <property type="taxonomic scope" value="Bacteria"/>
</dbReference>
<organism evidence="12 13">
    <name type="scientific">Ktedonobacter racemifer DSM 44963</name>
    <dbReference type="NCBI Taxonomy" id="485913"/>
    <lineage>
        <taxon>Bacteria</taxon>
        <taxon>Bacillati</taxon>
        <taxon>Chloroflexota</taxon>
        <taxon>Ktedonobacteria</taxon>
        <taxon>Ktedonobacterales</taxon>
        <taxon>Ktedonobacteraceae</taxon>
        <taxon>Ktedonobacter</taxon>
    </lineage>
</organism>
<evidence type="ECO:0000256" key="8">
    <source>
        <dbReference type="SAM" id="MobiDB-lite"/>
    </source>
</evidence>
<dbReference type="RefSeq" id="WP_007904501.1">
    <property type="nucleotide sequence ID" value="NZ_ADVG01000001.1"/>
</dbReference>
<keyword evidence="13" id="KW-1185">Reference proteome</keyword>
<keyword evidence="4" id="KW-0479">Metal-binding</keyword>
<dbReference type="InterPro" id="IPR021027">
    <property type="entry name" value="Transposase_put_HTH"/>
</dbReference>
<evidence type="ECO:0000256" key="2">
    <source>
        <dbReference type="ARBA" id="ARBA00011044"/>
    </source>
</evidence>
<evidence type="ECO:0000313" key="13">
    <source>
        <dbReference type="Proteomes" id="UP000004508"/>
    </source>
</evidence>
<evidence type="ECO:0000259" key="10">
    <source>
        <dbReference type="Pfam" id="PF07282"/>
    </source>
</evidence>
<comment type="caution">
    <text evidence="12">The sequence shown here is derived from an EMBL/GenBank/DDBJ whole genome shotgun (WGS) entry which is preliminary data.</text>
</comment>
<dbReference type="GO" id="GO:0006310">
    <property type="term" value="P:DNA recombination"/>
    <property type="evidence" value="ECO:0007669"/>
    <property type="project" value="UniProtKB-KW"/>
</dbReference>
<feature type="compositionally biased region" description="Basic and acidic residues" evidence="8">
    <location>
        <begin position="457"/>
        <end position="467"/>
    </location>
</feature>
<evidence type="ECO:0000259" key="11">
    <source>
        <dbReference type="Pfam" id="PF12323"/>
    </source>
</evidence>
<evidence type="ECO:0000256" key="7">
    <source>
        <dbReference type="ARBA" id="ARBA00023172"/>
    </source>
</evidence>
<feature type="domain" description="Probable transposase IS891/IS1136/IS1341" evidence="9">
    <location>
        <begin position="203"/>
        <end position="307"/>
    </location>
</feature>
<dbReference type="InterPro" id="IPR001959">
    <property type="entry name" value="Transposase"/>
</dbReference>
<dbReference type="OrthoDB" id="9790532at2"/>
<name>D6TEM7_KTERA</name>
<dbReference type="NCBIfam" id="NF040570">
    <property type="entry name" value="guided_TnpB"/>
    <property type="match status" value="1"/>
</dbReference>
<evidence type="ECO:0000256" key="5">
    <source>
        <dbReference type="ARBA" id="ARBA00022833"/>
    </source>
</evidence>
<dbReference type="EMBL" id="ADVG01000001">
    <property type="protein sequence ID" value="EFH88476.1"/>
    <property type="molecule type" value="Genomic_DNA"/>
</dbReference>
<dbReference type="Proteomes" id="UP000004508">
    <property type="component" value="Unassembled WGS sequence"/>
</dbReference>
<comment type="similarity">
    <text evidence="1">In the C-terminal section; belongs to the transposase 35 family.</text>
</comment>
<reference evidence="12 13" key="1">
    <citation type="journal article" date="2011" name="Stand. Genomic Sci.">
        <title>Non-contiguous finished genome sequence and contextual data of the filamentous soil bacterium Ktedonobacter racemifer type strain (SOSP1-21).</title>
        <authorList>
            <person name="Chang Y.J."/>
            <person name="Land M."/>
            <person name="Hauser L."/>
            <person name="Chertkov O."/>
            <person name="Del Rio T.G."/>
            <person name="Nolan M."/>
            <person name="Copeland A."/>
            <person name="Tice H."/>
            <person name="Cheng J.F."/>
            <person name="Lucas S."/>
            <person name="Han C."/>
            <person name="Goodwin L."/>
            <person name="Pitluck S."/>
            <person name="Ivanova N."/>
            <person name="Ovchinikova G."/>
            <person name="Pati A."/>
            <person name="Chen A."/>
            <person name="Palaniappan K."/>
            <person name="Mavromatis K."/>
            <person name="Liolios K."/>
            <person name="Brettin T."/>
            <person name="Fiebig A."/>
            <person name="Rohde M."/>
            <person name="Abt B."/>
            <person name="Goker M."/>
            <person name="Detter J.C."/>
            <person name="Woyke T."/>
            <person name="Bristow J."/>
            <person name="Eisen J.A."/>
            <person name="Markowitz V."/>
            <person name="Hugenholtz P."/>
            <person name="Kyrpides N.C."/>
            <person name="Klenk H.P."/>
            <person name="Lapidus A."/>
        </authorList>
    </citation>
    <scope>NUCLEOTIDE SEQUENCE [LARGE SCALE GENOMIC DNA]</scope>
    <source>
        <strain evidence="13">DSM 44963</strain>
    </source>
</reference>
<dbReference type="Pfam" id="PF12323">
    <property type="entry name" value="HTH_OrfB_IS605"/>
    <property type="match status" value="1"/>
</dbReference>
<dbReference type="InParanoid" id="D6TEM7"/>
<sequence length="467" mass="52637">MEDARETPERQPDETALPVRVKASVYRLYPTRKQEGTLLWTLRRCKELYNASLEERTAAYKMAGISVSYGMQSEQLPQLKEERPEYQEIYSQVQQDVLRRLDKAMKAFFRRVDEGQTPGYPRYKSNARYRSFTYPQSGYEIIGALTSHDTKKKKTCRLKLSKIGHLKMVMHRPIKGTIKGCTIKHDGDQWYAVFSVEQAIGATPVHPSTKTVGIDMGITSYATLSTGEQIANPRIYRSTEQQIKEAHRRLSRRKRGSHRRARAKRALTRLYRKVRHRRQDFLHKASRQLVNQYGMLVFEALQIPNMTARPKPKPAEAPAPLQGSNSGTAAAVTHYLPNGAAAKGGLNKSILDAAWGRFITLCACKAEEAGGMVVKVAPQQTSQLCSGCGVLVPKDLSVRWHSCPTCGAELDRDENAALNILRRYELHGPIRERKKRKATRKVVGVGSAPQRSVPSKEGADHCRSPRL</sequence>
<keyword evidence="6" id="KW-0238">DNA-binding</keyword>
<dbReference type="GO" id="GO:0046872">
    <property type="term" value="F:metal ion binding"/>
    <property type="evidence" value="ECO:0007669"/>
    <property type="project" value="UniProtKB-KW"/>
</dbReference>
<evidence type="ECO:0000256" key="4">
    <source>
        <dbReference type="ARBA" id="ARBA00022723"/>
    </source>
</evidence>
<protein>
    <submittedName>
        <fullName evidence="12">Putative transposase IS891/IS1136/IS1341 family</fullName>
    </submittedName>
</protein>
<dbReference type="AlphaFoldDB" id="D6TEM7"/>
<feature type="domain" description="Cas12f1-like TNB" evidence="10">
    <location>
        <begin position="355"/>
        <end position="420"/>
    </location>
</feature>
<dbReference type="Pfam" id="PF01385">
    <property type="entry name" value="OrfB_IS605"/>
    <property type="match status" value="1"/>
</dbReference>
<feature type="domain" description="Transposase putative helix-turn-helix" evidence="11">
    <location>
        <begin position="23"/>
        <end position="62"/>
    </location>
</feature>
<proteinExistence type="inferred from homology"/>
<comment type="similarity">
    <text evidence="2">In the N-terminal section; belongs to the transposase 2 family.</text>
</comment>
<gene>
    <name evidence="12" type="ORF">Krac_9949</name>
</gene>
<keyword evidence="5" id="KW-0862">Zinc</keyword>
<dbReference type="PANTHER" id="PTHR30405">
    <property type="entry name" value="TRANSPOSASE"/>
    <property type="match status" value="1"/>
</dbReference>
<dbReference type="InterPro" id="IPR051399">
    <property type="entry name" value="RNA-guided_DNA_endo/Transpos"/>
</dbReference>
<dbReference type="GO" id="GO:0003677">
    <property type="term" value="F:DNA binding"/>
    <property type="evidence" value="ECO:0007669"/>
    <property type="project" value="UniProtKB-KW"/>
</dbReference>
<dbReference type="GO" id="GO:0032196">
    <property type="term" value="P:transposition"/>
    <property type="evidence" value="ECO:0007669"/>
    <property type="project" value="UniProtKB-KW"/>
</dbReference>
<evidence type="ECO:0000313" key="12">
    <source>
        <dbReference type="EMBL" id="EFH88476.1"/>
    </source>
</evidence>
<feature type="region of interest" description="Disordered" evidence="8">
    <location>
        <begin position="432"/>
        <end position="467"/>
    </location>
</feature>